<protein>
    <submittedName>
        <fullName evidence="2">Uncharacterized protein</fullName>
    </submittedName>
</protein>
<keyword evidence="1" id="KW-1133">Transmembrane helix</keyword>
<evidence type="ECO:0000256" key="1">
    <source>
        <dbReference type="SAM" id="Phobius"/>
    </source>
</evidence>
<feature type="transmembrane region" description="Helical" evidence="1">
    <location>
        <begin position="37"/>
        <end position="53"/>
    </location>
</feature>
<sequence length="163" mass="17933">MSDVDATPPPPDPEDRRKHLDFIQSVVTRMSAASSNAKAWLLPVVTAAYGYALTQKADSVALLGLGATLLFAYLDANYLRQEKRFRSLYKAVASGRYNIATFSLQPDDLPSEVPTKEKGDWPAATPRWINRLLPGPNVWLSWSVGVFYVPVALLGVVIACIVR</sequence>
<keyword evidence="3" id="KW-1185">Reference proteome</keyword>
<dbReference type="KEGG" id="tfa:BW733_17050"/>
<dbReference type="AlphaFoldDB" id="A0A1Q2D1W6"/>
<evidence type="ECO:0000313" key="2">
    <source>
        <dbReference type="EMBL" id="AQP52275.1"/>
    </source>
</evidence>
<keyword evidence="1" id="KW-0812">Transmembrane</keyword>
<organism evidence="2 3">
    <name type="scientific">Tessaracoccus flavescens</name>
    <dbReference type="NCBI Taxonomy" id="399497"/>
    <lineage>
        <taxon>Bacteria</taxon>
        <taxon>Bacillati</taxon>
        <taxon>Actinomycetota</taxon>
        <taxon>Actinomycetes</taxon>
        <taxon>Propionibacteriales</taxon>
        <taxon>Propionibacteriaceae</taxon>
        <taxon>Tessaracoccus</taxon>
    </lineage>
</organism>
<evidence type="ECO:0000313" key="3">
    <source>
        <dbReference type="Proteomes" id="UP000188235"/>
    </source>
</evidence>
<dbReference type="STRING" id="399497.BW733_17050"/>
<proteinExistence type="predicted"/>
<dbReference type="RefSeq" id="WP_077352367.1">
    <property type="nucleotide sequence ID" value="NZ_CP019607.1"/>
</dbReference>
<dbReference type="OrthoDB" id="9784774at2"/>
<gene>
    <name evidence="2" type="ORF">BW733_17050</name>
</gene>
<keyword evidence="1" id="KW-0472">Membrane</keyword>
<accession>A0A1Q2D1W6</accession>
<feature type="transmembrane region" description="Helical" evidence="1">
    <location>
        <begin position="60"/>
        <end position="79"/>
    </location>
</feature>
<name>A0A1Q2D1W6_9ACTN</name>
<dbReference type="Proteomes" id="UP000188235">
    <property type="component" value="Chromosome"/>
</dbReference>
<feature type="transmembrane region" description="Helical" evidence="1">
    <location>
        <begin position="139"/>
        <end position="162"/>
    </location>
</feature>
<dbReference type="EMBL" id="CP019607">
    <property type="protein sequence ID" value="AQP52275.1"/>
    <property type="molecule type" value="Genomic_DNA"/>
</dbReference>
<reference evidence="2 3" key="1">
    <citation type="journal article" date="2008" name="Int. J. Syst. Evol. Microbiol.">
        <title>Tessaracoccus flavescens sp. nov., isolated from marine sediment.</title>
        <authorList>
            <person name="Lee D.W."/>
            <person name="Lee S.D."/>
        </authorList>
    </citation>
    <scope>NUCLEOTIDE SEQUENCE [LARGE SCALE GENOMIC DNA]</scope>
    <source>
        <strain evidence="2 3">SST-39T</strain>
    </source>
</reference>